<sequence>MSLQNMTIMPLNRFEQEPRPVLQDFLLELLNLAVWAPNHGLREPWRFVYIDQELGRKMEWFRDEPAAHLIIVNVLNSLPYRQAEDTAATFCLIQNFQILAWEQLLAVNITYPEWRYDPNVCDKMKVTNKEHIVAVLELGYVKAEKVKRVLKVQQRMDREVNWSLLK</sequence>
<keyword evidence="2" id="KW-1185">Reference proteome</keyword>
<dbReference type="PANTHER" id="PTHR43821:SF1">
    <property type="entry name" value="NAD(P)H NITROREDUCTASE YDJA-RELATED"/>
    <property type="match status" value="1"/>
</dbReference>
<dbReference type="SUPFAM" id="SSF55469">
    <property type="entry name" value="FMN-dependent nitroreductase-like"/>
    <property type="match status" value="1"/>
</dbReference>
<evidence type="ECO:0000313" key="2">
    <source>
        <dbReference type="Proteomes" id="UP001344632"/>
    </source>
</evidence>
<gene>
    <name evidence="1" type="ORF">P4H66_08755</name>
</gene>
<dbReference type="EMBL" id="JARLKZ010000005">
    <property type="protein sequence ID" value="MEC0239936.1"/>
    <property type="molecule type" value="Genomic_DNA"/>
</dbReference>
<protein>
    <recommendedName>
        <fullName evidence="3">Nitroreductase</fullName>
    </recommendedName>
</protein>
<reference evidence="1 2" key="1">
    <citation type="submission" date="2023-03" db="EMBL/GenBank/DDBJ databases">
        <title>Bacillus Genome Sequencing.</title>
        <authorList>
            <person name="Dunlap C."/>
        </authorList>
    </citation>
    <scope>NUCLEOTIDE SEQUENCE [LARGE SCALE GENOMIC DNA]</scope>
    <source>
        <strain evidence="1 2">BD-525</strain>
    </source>
</reference>
<evidence type="ECO:0000313" key="1">
    <source>
        <dbReference type="EMBL" id="MEC0239936.1"/>
    </source>
</evidence>
<evidence type="ECO:0008006" key="3">
    <source>
        <dbReference type="Google" id="ProtNLM"/>
    </source>
</evidence>
<dbReference type="PANTHER" id="PTHR43821">
    <property type="entry name" value="NAD(P)H NITROREDUCTASE YDJA-RELATED"/>
    <property type="match status" value="1"/>
</dbReference>
<name>A0ABU6GNU6_9BACL</name>
<proteinExistence type="predicted"/>
<dbReference type="Proteomes" id="UP001344632">
    <property type="component" value="Unassembled WGS sequence"/>
</dbReference>
<accession>A0ABU6GNU6</accession>
<dbReference type="RefSeq" id="WP_326087244.1">
    <property type="nucleotide sequence ID" value="NZ_JARLKZ010000005.1"/>
</dbReference>
<organism evidence="1 2">
    <name type="scientific">Paenibacillus dokdonensis</name>
    <dbReference type="NCBI Taxonomy" id="2567944"/>
    <lineage>
        <taxon>Bacteria</taxon>
        <taxon>Bacillati</taxon>
        <taxon>Bacillota</taxon>
        <taxon>Bacilli</taxon>
        <taxon>Bacillales</taxon>
        <taxon>Paenibacillaceae</taxon>
        <taxon>Paenibacillus</taxon>
    </lineage>
</organism>
<dbReference type="Gene3D" id="3.40.109.10">
    <property type="entry name" value="NADH Oxidase"/>
    <property type="match status" value="1"/>
</dbReference>
<comment type="caution">
    <text evidence="1">The sequence shown here is derived from an EMBL/GenBank/DDBJ whole genome shotgun (WGS) entry which is preliminary data.</text>
</comment>
<dbReference type="InterPro" id="IPR052530">
    <property type="entry name" value="NAD(P)H_nitroreductase"/>
</dbReference>
<dbReference type="InterPro" id="IPR000415">
    <property type="entry name" value="Nitroreductase-like"/>
</dbReference>